<dbReference type="AlphaFoldDB" id="A0A5E6WS02"/>
<protein>
    <submittedName>
        <fullName evidence="1">Uncharacterized protein</fullName>
    </submittedName>
</protein>
<reference evidence="1" key="1">
    <citation type="submission" date="2019-09" db="EMBL/GenBank/DDBJ databases">
        <authorList>
            <person name="Chandra G."/>
            <person name="Truman W A."/>
        </authorList>
    </citation>
    <scope>NUCLEOTIDE SEQUENCE [LARGE SCALE GENOMIC DNA]</scope>
    <source>
        <strain evidence="1">PS652</strain>
    </source>
</reference>
<organism evidence="1">
    <name type="scientific">Pseudomonas fluorescens</name>
    <dbReference type="NCBI Taxonomy" id="294"/>
    <lineage>
        <taxon>Bacteria</taxon>
        <taxon>Pseudomonadati</taxon>
        <taxon>Pseudomonadota</taxon>
        <taxon>Gammaproteobacteria</taxon>
        <taxon>Pseudomonadales</taxon>
        <taxon>Pseudomonadaceae</taxon>
        <taxon>Pseudomonas</taxon>
    </lineage>
</organism>
<proteinExistence type="predicted"/>
<dbReference type="EMBL" id="CABVHG010000041">
    <property type="protein sequence ID" value="VVN31888.1"/>
    <property type="molecule type" value="Genomic_DNA"/>
</dbReference>
<sequence length="83" mass="9170">MAADAHQPGQVDRAFAGRKFVQGQHQWGVAEEIRRLGHLGRQLPVEAFEVVPGKLEHGNCEHAALELEHGVLVWRLGLAHGLH</sequence>
<name>A0A5E6WS02_PSEFL</name>
<accession>A0A5E6WS02</accession>
<gene>
    <name evidence="1" type="ORF">PS652_04892</name>
</gene>
<evidence type="ECO:0000313" key="1">
    <source>
        <dbReference type="EMBL" id="VVN31888.1"/>
    </source>
</evidence>